<dbReference type="KEGG" id="tbn:TBH_C0163"/>
<dbReference type="PANTHER" id="PTHR40278:SF2">
    <property type="entry name" value="TYPE IV PILUS INNER MEMBRANE COMPONENT PILN"/>
    <property type="match status" value="1"/>
</dbReference>
<evidence type="ECO:0000256" key="2">
    <source>
        <dbReference type="SAM" id="Phobius"/>
    </source>
</evidence>
<dbReference type="RefSeq" id="WP_041064400.1">
    <property type="nucleotide sequence ID" value="NZ_AP012273.1"/>
</dbReference>
<protein>
    <submittedName>
        <fullName evidence="3">Type IV pilus assembly protein PilN</fullName>
    </submittedName>
</protein>
<keyword evidence="2" id="KW-1133">Transmembrane helix</keyword>
<feature type="coiled-coil region" evidence="1">
    <location>
        <begin position="54"/>
        <end position="91"/>
    </location>
</feature>
<gene>
    <name evidence="3" type="ORF">TBH_C0163</name>
</gene>
<accession>A0A7U6GGC8</accession>
<feature type="transmembrane region" description="Helical" evidence="2">
    <location>
        <begin position="21"/>
        <end position="41"/>
    </location>
</feature>
<organism evidence="3 4">
    <name type="scientific">Thiolapillus brandeum</name>
    <dbReference type="NCBI Taxonomy" id="1076588"/>
    <lineage>
        <taxon>Bacteria</taxon>
        <taxon>Pseudomonadati</taxon>
        <taxon>Pseudomonadota</taxon>
        <taxon>Gammaproteobacteria</taxon>
        <taxon>Chromatiales</taxon>
        <taxon>Sedimenticolaceae</taxon>
        <taxon>Thiolapillus</taxon>
    </lineage>
</organism>
<sequence>MANINLLPWRENLRKKRKRDFGFQLLFAILLACLATFFWYLQVQKQIEFQESRNAFIKAEIAKVDEKIKEIKDLEKKRAELVARMNVIQELQASRPMVVHLFDELVKTIPDGVFLKSLAQKGIQVTLSGQAQSNARVSAYMRAIDASDWMKDADLKVIKSGDKTATGMSEFQLVAKQANPNAKQEAEQ</sequence>
<name>A0A7U6GGC8_9GAMM</name>
<keyword evidence="1" id="KW-0175">Coiled coil</keyword>
<dbReference type="InterPro" id="IPR007813">
    <property type="entry name" value="PilN"/>
</dbReference>
<keyword evidence="2" id="KW-0472">Membrane</keyword>
<dbReference type="Pfam" id="PF05137">
    <property type="entry name" value="PilN"/>
    <property type="match status" value="1"/>
</dbReference>
<keyword evidence="2" id="KW-0812">Transmembrane</keyword>
<dbReference type="InterPro" id="IPR052534">
    <property type="entry name" value="Extracell_DNA_Util/SecSys_Comp"/>
</dbReference>
<dbReference type="Proteomes" id="UP000031631">
    <property type="component" value="Chromosome"/>
</dbReference>
<dbReference type="GO" id="GO:0043683">
    <property type="term" value="P:type IV pilus assembly"/>
    <property type="evidence" value="ECO:0007669"/>
    <property type="project" value="TreeGrafter"/>
</dbReference>
<dbReference type="EMBL" id="AP012273">
    <property type="protein sequence ID" value="BAO43111.1"/>
    <property type="molecule type" value="Genomic_DNA"/>
</dbReference>
<evidence type="ECO:0000313" key="3">
    <source>
        <dbReference type="EMBL" id="BAO43111.1"/>
    </source>
</evidence>
<dbReference type="GO" id="GO:0043107">
    <property type="term" value="P:type IV pilus-dependent motility"/>
    <property type="evidence" value="ECO:0007669"/>
    <property type="project" value="TreeGrafter"/>
</dbReference>
<dbReference type="AlphaFoldDB" id="A0A7U6GGC8"/>
<dbReference type="PANTHER" id="PTHR40278">
    <property type="entry name" value="DNA UTILIZATION PROTEIN HOFN"/>
    <property type="match status" value="1"/>
</dbReference>
<proteinExistence type="predicted"/>
<reference evidence="3 4" key="1">
    <citation type="journal article" date="2014" name="PLoS ONE">
        <title>Physiological and genomic features of a novel sulfur-oxidizing gammaproteobacterium belonging to a previously uncultivated symbiotic lineage isolated from a hydrothermal vent.</title>
        <authorList>
            <person name="Nunoura T."/>
            <person name="Takaki Y."/>
            <person name="Kazama H."/>
            <person name="Kakuta J."/>
            <person name="Shimamura S."/>
            <person name="Makita H."/>
            <person name="Hirai M."/>
            <person name="Miyazaki M."/>
            <person name="Takai K."/>
        </authorList>
    </citation>
    <scope>NUCLEOTIDE SEQUENCE [LARGE SCALE GENOMIC DNA]</scope>
    <source>
        <strain evidence="3 4">Hiromi1</strain>
    </source>
</reference>
<keyword evidence="4" id="KW-1185">Reference proteome</keyword>
<evidence type="ECO:0000256" key="1">
    <source>
        <dbReference type="SAM" id="Coils"/>
    </source>
</evidence>
<dbReference type="OrthoDB" id="5296173at2"/>
<evidence type="ECO:0000313" key="4">
    <source>
        <dbReference type="Proteomes" id="UP000031631"/>
    </source>
</evidence>